<dbReference type="Proteomes" id="UP000012046">
    <property type="component" value="Unassembled WGS sequence"/>
</dbReference>
<dbReference type="SUPFAM" id="SSF55785">
    <property type="entry name" value="PYP-like sensor domain (PAS domain)"/>
    <property type="match status" value="1"/>
</dbReference>
<dbReference type="GO" id="GO:0016020">
    <property type="term" value="C:membrane"/>
    <property type="evidence" value="ECO:0007669"/>
    <property type="project" value="UniProtKB-SubCell"/>
</dbReference>
<keyword evidence="6" id="KW-0547">Nucleotide-binding</keyword>
<dbReference type="Gene3D" id="3.30.565.10">
    <property type="entry name" value="Histidine kinase-like ATPase, C-terminal domain"/>
    <property type="match status" value="1"/>
</dbReference>
<dbReference type="PANTHER" id="PTHR42878">
    <property type="entry name" value="TWO-COMPONENT HISTIDINE KINASE"/>
    <property type="match status" value="1"/>
</dbReference>
<feature type="transmembrane region" description="Helical" evidence="12">
    <location>
        <begin position="45"/>
        <end position="65"/>
    </location>
</feature>
<evidence type="ECO:0000256" key="3">
    <source>
        <dbReference type="ARBA" id="ARBA00012438"/>
    </source>
</evidence>
<feature type="domain" description="Histidine kinase" evidence="13">
    <location>
        <begin position="245"/>
        <end position="443"/>
    </location>
</feature>
<keyword evidence="7" id="KW-0418">Kinase</keyword>
<dbReference type="GO" id="GO:0030295">
    <property type="term" value="F:protein kinase activator activity"/>
    <property type="evidence" value="ECO:0007669"/>
    <property type="project" value="TreeGrafter"/>
</dbReference>
<dbReference type="SUPFAM" id="SSF55874">
    <property type="entry name" value="ATPase domain of HSP90 chaperone/DNA topoisomerase II/histidine kinase"/>
    <property type="match status" value="1"/>
</dbReference>
<protein>
    <recommendedName>
        <fullName evidence="3">histidine kinase</fullName>
        <ecNumber evidence="3">2.7.13.3</ecNumber>
    </recommendedName>
</protein>
<dbReference type="RefSeq" id="WP_008951107.1">
    <property type="nucleotide sequence ID" value="NZ_AHTH01000039.1"/>
</dbReference>
<organism evidence="14 15">
    <name type="scientific">Alishewanella jeotgali KCTC 22429</name>
    <dbReference type="NCBI Taxonomy" id="1129374"/>
    <lineage>
        <taxon>Bacteria</taxon>
        <taxon>Pseudomonadati</taxon>
        <taxon>Pseudomonadota</taxon>
        <taxon>Gammaproteobacteria</taxon>
        <taxon>Alteromonadales</taxon>
        <taxon>Alteromonadaceae</taxon>
        <taxon>Alishewanella</taxon>
    </lineage>
</organism>
<evidence type="ECO:0000256" key="11">
    <source>
        <dbReference type="ARBA" id="ARBA00023136"/>
    </source>
</evidence>
<dbReference type="Pfam" id="PF02518">
    <property type="entry name" value="HATPase_c"/>
    <property type="match status" value="1"/>
</dbReference>
<feature type="transmembrane region" description="Helical" evidence="12">
    <location>
        <begin position="20"/>
        <end position="39"/>
    </location>
</feature>
<dbReference type="InterPro" id="IPR036890">
    <property type="entry name" value="HATPase_C_sf"/>
</dbReference>
<evidence type="ECO:0000259" key="13">
    <source>
        <dbReference type="PROSITE" id="PS50109"/>
    </source>
</evidence>
<keyword evidence="4" id="KW-0808">Transferase</keyword>
<comment type="caution">
    <text evidence="14">The sequence shown here is derived from an EMBL/GenBank/DDBJ whole genome shotgun (WGS) entry which is preliminary data.</text>
</comment>
<dbReference type="GO" id="GO:0007234">
    <property type="term" value="P:osmosensory signaling via phosphorelay pathway"/>
    <property type="evidence" value="ECO:0007669"/>
    <property type="project" value="TreeGrafter"/>
</dbReference>
<gene>
    <name evidence="14" type="ORF">AJE_12144</name>
</gene>
<evidence type="ECO:0000256" key="10">
    <source>
        <dbReference type="ARBA" id="ARBA00023012"/>
    </source>
</evidence>
<evidence type="ECO:0000256" key="6">
    <source>
        <dbReference type="ARBA" id="ARBA00022741"/>
    </source>
</evidence>
<dbReference type="InterPro" id="IPR035965">
    <property type="entry name" value="PAS-like_dom_sf"/>
</dbReference>
<dbReference type="AlphaFoldDB" id="H3ZGD2"/>
<dbReference type="GO" id="GO:0004673">
    <property type="term" value="F:protein histidine kinase activity"/>
    <property type="evidence" value="ECO:0007669"/>
    <property type="project" value="UniProtKB-EC"/>
</dbReference>
<dbReference type="EMBL" id="AHTH01000039">
    <property type="protein sequence ID" value="EHR40452.1"/>
    <property type="molecule type" value="Genomic_DNA"/>
</dbReference>
<evidence type="ECO:0000256" key="7">
    <source>
        <dbReference type="ARBA" id="ARBA00022777"/>
    </source>
</evidence>
<evidence type="ECO:0000313" key="14">
    <source>
        <dbReference type="EMBL" id="EHR40452.1"/>
    </source>
</evidence>
<evidence type="ECO:0000256" key="2">
    <source>
        <dbReference type="ARBA" id="ARBA00004141"/>
    </source>
</evidence>
<dbReference type="Pfam" id="PF13188">
    <property type="entry name" value="PAS_8"/>
    <property type="match status" value="1"/>
</dbReference>
<dbReference type="SMART" id="SM00387">
    <property type="entry name" value="HATPase_c"/>
    <property type="match status" value="1"/>
</dbReference>
<dbReference type="EC" id="2.7.13.3" evidence="3"/>
<name>H3ZGD2_9ALTE</name>
<dbReference type="PROSITE" id="PS50109">
    <property type="entry name" value="HIS_KIN"/>
    <property type="match status" value="1"/>
</dbReference>
<dbReference type="PATRIC" id="fig|1129374.4.peg.2414"/>
<keyword evidence="8" id="KW-0067">ATP-binding</keyword>
<dbReference type="InterPro" id="IPR005467">
    <property type="entry name" value="His_kinase_dom"/>
</dbReference>
<evidence type="ECO:0000256" key="4">
    <source>
        <dbReference type="ARBA" id="ARBA00022679"/>
    </source>
</evidence>
<evidence type="ECO:0000256" key="5">
    <source>
        <dbReference type="ARBA" id="ARBA00022692"/>
    </source>
</evidence>
<dbReference type="STRING" id="1129374.AJE_12144"/>
<evidence type="ECO:0000256" key="1">
    <source>
        <dbReference type="ARBA" id="ARBA00000085"/>
    </source>
</evidence>
<evidence type="ECO:0000256" key="9">
    <source>
        <dbReference type="ARBA" id="ARBA00022989"/>
    </source>
</evidence>
<dbReference type="PRINTS" id="PR00344">
    <property type="entry name" value="BCTRLSENSOR"/>
</dbReference>
<dbReference type="Gene3D" id="1.10.287.130">
    <property type="match status" value="1"/>
</dbReference>
<dbReference type="InterPro" id="IPR003594">
    <property type="entry name" value="HATPase_dom"/>
</dbReference>
<dbReference type="GO" id="GO:0005524">
    <property type="term" value="F:ATP binding"/>
    <property type="evidence" value="ECO:0007669"/>
    <property type="project" value="UniProtKB-KW"/>
</dbReference>
<evidence type="ECO:0000313" key="15">
    <source>
        <dbReference type="Proteomes" id="UP000012046"/>
    </source>
</evidence>
<comment type="subcellular location">
    <subcellularLocation>
        <location evidence="2">Membrane</location>
        <topology evidence="2">Multi-pass membrane protein</topology>
    </subcellularLocation>
</comment>
<reference evidence="14 15" key="1">
    <citation type="journal article" date="2012" name="J. Bacteriol.">
        <title>Genome Sequence of Extracellular-Protease-Producing Alishewanella jeotgali Isolated from Traditional Korean Fermented Seafood.</title>
        <authorList>
            <person name="Jung J."/>
            <person name="Chun J."/>
            <person name="Park W."/>
        </authorList>
    </citation>
    <scope>NUCLEOTIDE SEQUENCE [LARGE SCALE GENOMIC DNA]</scope>
    <source>
        <strain evidence="14 15">KCTC 22429</strain>
    </source>
</reference>
<dbReference type="InterPro" id="IPR050351">
    <property type="entry name" value="BphY/WalK/GraS-like"/>
</dbReference>
<dbReference type="PANTHER" id="PTHR42878:SF7">
    <property type="entry name" value="SENSOR HISTIDINE KINASE GLRK"/>
    <property type="match status" value="1"/>
</dbReference>
<keyword evidence="10" id="KW-0902">Two-component regulatory system</keyword>
<comment type="catalytic activity">
    <reaction evidence="1">
        <text>ATP + protein L-histidine = ADP + protein N-phospho-L-histidine.</text>
        <dbReference type="EC" id="2.7.13.3"/>
    </reaction>
</comment>
<dbReference type="GO" id="GO:0000156">
    <property type="term" value="F:phosphorelay response regulator activity"/>
    <property type="evidence" value="ECO:0007669"/>
    <property type="project" value="TreeGrafter"/>
</dbReference>
<keyword evidence="5 12" id="KW-0812">Transmembrane</keyword>
<dbReference type="InterPro" id="IPR000014">
    <property type="entry name" value="PAS"/>
</dbReference>
<proteinExistence type="predicted"/>
<keyword evidence="15" id="KW-1185">Reference proteome</keyword>
<evidence type="ECO:0000256" key="12">
    <source>
        <dbReference type="SAM" id="Phobius"/>
    </source>
</evidence>
<dbReference type="InterPro" id="IPR004358">
    <property type="entry name" value="Sig_transdc_His_kin-like_C"/>
</dbReference>
<dbReference type="eggNOG" id="COG5000">
    <property type="taxonomic scope" value="Bacteria"/>
</dbReference>
<keyword evidence="9 12" id="KW-1133">Transmembrane helix</keyword>
<evidence type="ECO:0000256" key="8">
    <source>
        <dbReference type="ARBA" id="ARBA00022840"/>
    </source>
</evidence>
<sequence>MMRRQHWQQALQQPVVRLNLALLLGLLGVTVLLGLAAQWQWLNPALAQTLLVALWLLLPLLMLLVRWQLQPLKRELTALNLHAQNLQDGSFNTGANPQQLRLLKPLAAQLQQMSEQLRLQRNSLYQRELLLDTLVQSNPGPLILTDDRERILLANPAARQLLHGGKDISGLALPSLLACFPELLAAVAARHSGLLRLSGQRESVWHLAVSQFQLHNQQHRLYLLKPLSREIAREELNAWKSLLRVISHELNNTLAPLSSLAFSGKVVAERQQQSELSDIFNTISERCQSLNQFLQAYIQFAKLPPPTLATINFVKLINELQDQYEFELIGELPRRPWQADQAQLSQLLVNLLKNAHESGSPPEQISLTLHETAGRLLFELRDQGGGMAEAQLQQALTPFYTTKTGGSGIGLTLCRDIIQAHGGDLQLQNSAGGLLVRFSLPAI</sequence>
<keyword evidence="11 12" id="KW-0472">Membrane</keyword>
<accession>H3ZGD2</accession>